<gene>
    <name evidence="1" type="ORF">LX13_000375</name>
</gene>
<evidence type="ECO:0000313" key="2">
    <source>
        <dbReference type="Proteomes" id="UP001206895"/>
    </source>
</evidence>
<reference evidence="1 2" key="1">
    <citation type="submission" date="2022-06" db="EMBL/GenBank/DDBJ databases">
        <title>Genomic Encyclopedia of Archaeal and Bacterial Type Strains, Phase II (KMG-II): from individual species to whole genera.</title>
        <authorList>
            <person name="Goeker M."/>
        </authorList>
    </citation>
    <scope>NUCLEOTIDE SEQUENCE [LARGE SCALE GENOMIC DNA]</scope>
    <source>
        <strain evidence="1 2">DSM 44693</strain>
    </source>
</reference>
<protein>
    <submittedName>
        <fullName evidence="1">Uncharacterized protein</fullName>
    </submittedName>
</protein>
<name>A0ABT1H8I0_9NOCA</name>
<sequence>MFTVIVLTICAGWCLVSIAAALLIGAAVERRDADLGCGDGIDVRAPHPEAPVREMPSAPSLIPAQF</sequence>
<dbReference type="RefSeq" id="WP_253659618.1">
    <property type="nucleotide sequence ID" value="NZ_BAAAJQ010000001.1"/>
</dbReference>
<comment type="caution">
    <text evidence="1">The sequence shown here is derived from an EMBL/GenBank/DDBJ whole genome shotgun (WGS) entry which is preliminary data.</text>
</comment>
<evidence type="ECO:0000313" key="1">
    <source>
        <dbReference type="EMBL" id="MCP2174568.1"/>
    </source>
</evidence>
<proteinExistence type="predicted"/>
<dbReference type="EMBL" id="JAMTCJ010000001">
    <property type="protein sequence ID" value="MCP2174568.1"/>
    <property type="molecule type" value="Genomic_DNA"/>
</dbReference>
<dbReference type="Proteomes" id="UP001206895">
    <property type="component" value="Unassembled WGS sequence"/>
</dbReference>
<organism evidence="1 2">
    <name type="scientific">Williamsia maris</name>
    <dbReference type="NCBI Taxonomy" id="72806"/>
    <lineage>
        <taxon>Bacteria</taxon>
        <taxon>Bacillati</taxon>
        <taxon>Actinomycetota</taxon>
        <taxon>Actinomycetes</taxon>
        <taxon>Mycobacteriales</taxon>
        <taxon>Nocardiaceae</taxon>
        <taxon>Williamsia</taxon>
    </lineage>
</organism>
<keyword evidence="2" id="KW-1185">Reference proteome</keyword>
<accession>A0ABT1H8I0</accession>